<evidence type="ECO:0000313" key="2">
    <source>
        <dbReference type="Proteomes" id="UP000036331"/>
    </source>
</evidence>
<sequence>MEYSGGCGLDVLITKNKQAVMCHGLFIELIADIKKTNRKGWFFLGIFGHESSLIDHVTE</sequence>
<comment type="caution">
    <text evidence="1">The sequence shown here is derived from an EMBL/GenBank/DDBJ whole genome shotgun (WGS) entry which is preliminary data.</text>
</comment>
<dbReference type="EMBL" id="LDXE02000003">
    <property type="protein sequence ID" value="PBN73365.1"/>
    <property type="molecule type" value="Genomic_DNA"/>
</dbReference>
<name>A0AAP8ASP5_ECOLX</name>
<protein>
    <submittedName>
        <fullName evidence="1">Uncharacterized protein</fullName>
    </submittedName>
</protein>
<gene>
    <name evidence="1" type="ORF">ABE91_017250</name>
</gene>
<accession>A0AAP8ASP5</accession>
<dbReference type="Proteomes" id="UP000036331">
    <property type="component" value="Unassembled WGS sequence"/>
</dbReference>
<reference evidence="1 2" key="1">
    <citation type="journal article" date="2015" name="Genome Announc.">
        <title>Draft Genome Sequences of Human-Pathogenic Escherichia coli O26:H11 Strains Carrying the stx2 Gene Only and Circulating in France.</title>
        <authorList>
            <person name="Delannoy S."/>
            <person name="Mariani-Kurkdjian P."/>
            <person name="Bonacorsi S."/>
            <person name="Liguori S."/>
            <person name="Ison S.A."/>
            <person name="Fach P."/>
        </authorList>
    </citation>
    <scope>NUCLEOTIDE SEQUENCE [LARGE SCALE GENOMIC DNA]</scope>
    <source>
        <strain evidence="1 2">34870</strain>
    </source>
</reference>
<evidence type="ECO:0000313" key="1">
    <source>
        <dbReference type="EMBL" id="PBN73365.1"/>
    </source>
</evidence>
<organism evidence="1 2">
    <name type="scientific">Escherichia coli</name>
    <dbReference type="NCBI Taxonomy" id="562"/>
    <lineage>
        <taxon>Bacteria</taxon>
        <taxon>Pseudomonadati</taxon>
        <taxon>Pseudomonadota</taxon>
        <taxon>Gammaproteobacteria</taxon>
        <taxon>Enterobacterales</taxon>
        <taxon>Enterobacteriaceae</taxon>
        <taxon>Escherichia</taxon>
    </lineage>
</organism>
<proteinExistence type="predicted"/>
<dbReference type="AlphaFoldDB" id="A0AAP8ASP5"/>